<dbReference type="GO" id="GO:0016020">
    <property type="term" value="C:membrane"/>
    <property type="evidence" value="ECO:0007669"/>
    <property type="project" value="UniProtKB-SubCell"/>
</dbReference>
<gene>
    <name evidence="10" type="ORF">M5X16_02845</name>
    <name evidence="11" type="ORF">PC41400_24135</name>
</gene>
<dbReference type="GeneID" id="95377888"/>
<dbReference type="Proteomes" id="UP000288943">
    <property type="component" value="Chromosome"/>
</dbReference>
<name>A0A410X1W5_9BACL</name>
<dbReference type="GO" id="GO:0009847">
    <property type="term" value="P:spore germination"/>
    <property type="evidence" value="ECO:0007669"/>
    <property type="project" value="InterPro"/>
</dbReference>
<keyword evidence="6" id="KW-0564">Palmitate</keyword>
<dbReference type="KEGG" id="pchi:PC41400_24135"/>
<dbReference type="InterPro" id="IPR038501">
    <property type="entry name" value="Spore_GerAC_C_sf"/>
</dbReference>
<keyword evidence="5" id="KW-0472">Membrane</keyword>
<evidence type="ECO:0000313" key="10">
    <source>
        <dbReference type="EMBL" id="MCY9594708.1"/>
    </source>
</evidence>
<keyword evidence="13" id="KW-1185">Reference proteome</keyword>
<dbReference type="PANTHER" id="PTHR35789:SF1">
    <property type="entry name" value="SPORE GERMINATION PROTEIN B3"/>
    <property type="match status" value="1"/>
</dbReference>
<evidence type="ECO:0000256" key="3">
    <source>
        <dbReference type="ARBA" id="ARBA00022544"/>
    </source>
</evidence>
<evidence type="ECO:0000256" key="1">
    <source>
        <dbReference type="ARBA" id="ARBA00004635"/>
    </source>
</evidence>
<dbReference type="InterPro" id="IPR057336">
    <property type="entry name" value="GerAC_N"/>
</dbReference>
<reference evidence="11 12" key="1">
    <citation type="submission" date="2018-01" db="EMBL/GenBank/DDBJ databases">
        <title>The whole genome sequencing and assembly of Paenibacillus chitinolyticus KCCM 41400 strain.</title>
        <authorList>
            <person name="Kim J.-Y."/>
            <person name="Park M.-K."/>
            <person name="Lee Y.-J."/>
            <person name="Yi H."/>
            <person name="Bahn Y.-S."/>
            <person name="Kim J.F."/>
            <person name="Lee D.-W."/>
        </authorList>
    </citation>
    <scope>NUCLEOTIDE SEQUENCE [LARGE SCALE GENOMIC DNA]</scope>
    <source>
        <strain evidence="11 12">KCCM 41400</strain>
    </source>
</reference>
<proteinExistence type="inferred from homology"/>
<evidence type="ECO:0000256" key="5">
    <source>
        <dbReference type="ARBA" id="ARBA00023136"/>
    </source>
</evidence>
<comment type="subcellular location">
    <subcellularLocation>
        <location evidence="1">Membrane</location>
        <topology evidence="1">Lipid-anchor</topology>
    </subcellularLocation>
</comment>
<evidence type="ECO:0000259" key="9">
    <source>
        <dbReference type="Pfam" id="PF25198"/>
    </source>
</evidence>
<evidence type="ECO:0000313" key="11">
    <source>
        <dbReference type="EMBL" id="QAV20600.1"/>
    </source>
</evidence>
<organism evidence="11 12">
    <name type="scientific">Paenibacillus chitinolyticus</name>
    <dbReference type="NCBI Taxonomy" id="79263"/>
    <lineage>
        <taxon>Bacteria</taxon>
        <taxon>Bacillati</taxon>
        <taxon>Bacillota</taxon>
        <taxon>Bacilli</taxon>
        <taxon>Bacillales</taxon>
        <taxon>Paenibacillaceae</taxon>
        <taxon>Paenibacillus</taxon>
    </lineage>
</organism>
<keyword evidence="4" id="KW-0732">Signal</keyword>
<evidence type="ECO:0000256" key="2">
    <source>
        <dbReference type="ARBA" id="ARBA00007886"/>
    </source>
</evidence>
<evidence type="ECO:0000256" key="4">
    <source>
        <dbReference type="ARBA" id="ARBA00022729"/>
    </source>
</evidence>
<dbReference type="InterPro" id="IPR008844">
    <property type="entry name" value="Spore_GerAC-like"/>
</dbReference>
<feature type="domain" description="Spore germination protein N-terminal" evidence="9">
    <location>
        <begin position="24"/>
        <end position="194"/>
    </location>
</feature>
<dbReference type="Pfam" id="PF05504">
    <property type="entry name" value="Spore_GerAC"/>
    <property type="match status" value="1"/>
</dbReference>
<evidence type="ECO:0000259" key="8">
    <source>
        <dbReference type="Pfam" id="PF05504"/>
    </source>
</evidence>
<dbReference type="Pfam" id="PF25198">
    <property type="entry name" value="Spore_GerAC_N"/>
    <property type="match status" value="1"/>
</dbReference>
<accession>A0A410X1W5</accession>
<feature type="domain" description="Spore germination GerAC-like C-terminal" evidence="8">
    <location>
        <begin position="204"/>
        <end position="364"/>
    </location>
</feature>
<dbReference type="PROSITE" id="PS51257">
    <property type="entry name" value="PROKAR_LIPOPROTEIN"/>
    <property type="match status" value="1"/>
</dbReference>
<keyword evidence="7" id="KW-0449">Lipoprotein</keyword>
<reference evidence="10 13" key="2">
    <citation type="submission" date="2022-05" db="EMBL/GenBank/DDBJ databases">
        <title>Genome Sequencing of Bee-Associated Microbes.</title>
        <authorList>
            <person name="Dunlap C."/>
        </authorList>
    </citation>
    <scope>NUCLEOTIDE SEQUENCE [LARGE SCALE GENOMIC DNA]</scope>
    <source>
        <strain evidence="10 13">NRRL B-23120</strain>
    </source>
</reference>
<dbReference type="Gene3D" id="3.30.300.210">
    <property type="entry name" value="Nutrient germinant receptor protein C, domain 3"/>
    <property type="match status" value="1"/>
</dbReference>
<dbReference type="EMBL" id="JAMDMJ010000003">
    <property type="protein sequence ID" value="MCY9594708.1"/>
    <property type="molecule type" value="Genomic_DNA"/>
</dbReference>
<evidence type="ECO:0000256" key="7">
    <source>
        <dbReference type="ARBA" id="ARBA00023288"/>
    </source>
</evidence>
<dbReference type="NCBIfam" id="TIGR02887">
    <property type="entry name" value="spore_ger_x_C"/>
    <property type="match status" value="1"/>
</dbReference>
<dbReference type="InterPro" id="IPR046953">
    <property type="entry name" value="Spore_GerAC-like_C"/>
</dbReference>
<evidence type="ECO:0000256" key="6">
    <source>
        <dbReference type="ARBA" id="ARBA00023139"/>
    </source>
</evidence>
<dbReference type="OrthoDB" id="2433998at2"/>
<dbReference type="PANTHER" id="PTHR35789">
    <property type="entry name" value="SPORE GERMINATION PROTEIN B3"/>
    <property type="match status" value="1"/>
</dbReference>
<dbReference type="Proteomes" id="UP001527202">
    <property type="component" value="Unassembled WGS sequence"/>
</dbReference>
<dbReference type="EMBL" id="CP026520">
    <property type="protein sequence ID" value="QAV20600.1"/>
    <property type="molecule type" value="Genomic_DNA"/>
</dbReference>
<evidence type="ECO:0000313" key="13">
    <source>
        <dbReference type="Proteomes" id="UP001527202"/>
    </source>
</evidence>
<comment type="similarity">
    <text evidence="2">Belongs to the GerABKC lipoprotein family.</text>
</comment>
<dbReference type="RefSeq" id="WP_042230373.1">
    <property type="nucleotide sequence ID" value="NZ_CP026520.1"/>
</dbReference>
<evidence type="ECO:0000313" key="12">
    <source>
        <dbReference type="Proteomes" id="UP000288943"/>
    </source>
</evidence>
<protein>
    <submittedName>
        <fullName evidence="11">Ger(X)C family spore germination protein</fullName>
    </submittedName>
</protein>
<keyword evidence="3" id="KW-0309">Germination</keyword>
<dbReference type="AlphaFoldDB" id="A0A410X1W5"/>
<sequence length="367" mass="42276">MRYKLLLFISALLFPLLLGGCNFKDIDKRIFVISMGIDKLDDQKNNLRVSLKLAIPQGNPKEGTEQFDIIVEETKTVADAVRKAKSKVDKELDFGHMKVFLIGENMAHDDIYQIINWGVRRRDIQLITLLAIAKPTALDVQKVKPESERIPSNALILGLSKSGTESPYIVTEYLFDYQRRLEERGLDPILPIVKAEGDHFRIDQLALMKKHRIGIELSPNETKLYNLLTTKNLKTNLSGKMEENLYELNLESSRASYKINARPGEEPVLAYEIHIKATLEENESHENMTRPVLDTIEDATEKEINGQVERFLKRLQKHETDPIGFGLHYMSRRWDNVSEWEDWQKIYPRLTFKVSTHVRIHSAGTAH</sequence>